<evidence type="ECO:0000256" key="1">
    <source>
        <dbReference type="SAM" id="MobiDB-lite"/>
    </source>
</evidence>
<name>A0A845SQW5_9FIRM</name>
<dbReference type="RefSeq" id="WP_162221253.1">
    <property type="nucleotide sequence ID" value="NZ_JANJZM010000001.1"/>
</dbReference>
<sequence>MKKIAIILACMLACFSLFTGCTNQKDGGDQDTNLGNSVEIDDTDIEIDTEPGLDTEGNSDDVTLPDGFTYSFRDPDNADGIVVTPRK</sequence>
<dbReference type="PROSITE" id="PS51257">
    <property type="entry name" value="PROKAR_LIPOPROTEIN"/>
    <property type="match status" value="1"/>
</dbReference>
<feature type="chain" id="PRO_5039152830" description="Secreted protein" evidence="2">
    <location>
        <begin position="20"/>
        <end position="87"/>
    </location>
</feature>
<feature type="signal peptide" evidence="2">
    <location>
        <begin position="1"/>
        <end position="19"/>
    </location>
</feature>
<protein>
    <recommendedName>
        <fullName evidence="5">Secreted protein</fullName>
    </recommendedName>
</protein>
<feature type="compositionally biased region" description="Acidic residues" evidence="1">
    <location>
        <begin position="49"/>
        <end position="59"/>
    </location>
</feature>
<dbReference type="EMBL" id="VIQT01000010">
    <property type="protein sequence ID" value="NDO39449.1"/>
    <property type="molecule type" value="Genomic_DNA"/>
</dbReference>
<keyword evidence="2" id="KW-0732">Signal</keyword>
<comment type="caution">
    <text evidence="3">The sequence shown here is derived from an EMBL/GenBank/DDBJ whole genome shotgun (WGS) entry which is preliminary data.</text>
</comment>
<evidence type="ECO:0000313" key="4">
    <source>
        <dbReference type="Proteomes" id="UP000462501"/>
    </source>
</evidence>
<organism evidence="3 4">
    <name type="scientific">Anaerotruncus colihominis</name>
    <dbReference type="NCBI Taxonomy" id="169435"/>
    <lineage>
        <taxon>Bacteria</taxon>
        <taxon>Bacillati</taxon>
        <taxon>Bacillota</taxon>
        <taxon>Clostridia</taxon>
        <taxon>Eubacteriales</taxon>
        <taxon>Oscillospiraceae</taxon>
        <taxon>Anaerotruncus</taxon>
    </lineage>
</organism>
<evidence type="ECO:0000313" key="3">
    <source>
        <dbReference type="EMBL" id="NDO39449.1"/>
    </source>
</evidence>
<dbReference type="Proteomes" id="UP000462501">
    <property type="component" value="Unassembled WGS sequence"/>
</dbReference>
<gene>
    <name evidence="3" type="ORF">FMM72_09295</name>
</gene>
<dbReference type="AlphaFoldDB" id="A0A845SQW5"/>
<reference evidence="3 4" key="1">
    <citation type="submission" date="2019-06" db="EMBL/GenBank/DDBJ databases">
        <title>Draft genome sequences of 15 bacterial species constituting the stable defined intestinal microbiota of the GM15 gnotobiotic mouse model.</title>
        <authorList>
            <person name="Elie C."/>
            <person name="Mathieu A."/>
            <person name="Saliou A."/>
            <person name="Darnaud M."/>
            <person name="Leulier F."/>
            <person name="Tamellini A."/>
        </authorList>
    </citation>
    <scope>NUCLEOTIDE SEQUENCE [LARGE SCALE GENOMIC DNA]</scope>
    <source>
        <strain evidence="3 4">JM4-15</strain>
    </source>
</reference>
<evidence type="ECO:0000256" key="2">
    <source>
        <dbReference type="SAM" id="SignalP"/>
    </source>
</evidence>
<evidence type="ECO:0008006" key="5">
    <source>
        <dbReference type="Google" id="ProtNLM"/>
    </source>
</evidence>
<feature type="region of interest" description="Disordered" evidence="1">
    <location>
        <begin position="49"/>
        <end position="87"/>
    </location>
</feature>
<proteinExistence type="predicted"/>
<accession>A0A845SQW5</accession>